<protein>
    <submittedName>
        <fullName evidence="2">Uncharacterized protein</fullName>
    </submittedName>
</protein>
<reference evidence="2" key="1">
    <citation type="journal article" date="2021" name="Proc. Natl. Acad. Sci. U.S.A.">
        <title>A Catalog of Tens of Thousands of Viruses from Human Metagenomes Reveals Hidden Associations with Chronic Diseases.</title>
        <authorList>
            <person name="Tisza M.J."/>
            <person name="Buck C.B."/>
        </authorList>
    </citation>
    <scope>NUCLEOTIDE SEQUENCE</scope>
    <source>
        <strain evidence="2">Ct6F13</strain>
    </source>
</reference>
<evidence type="ECO:0000313" key="2">
    <source>
        <dbReference type="EMBL" id="DAD70068.1"/>
    </source>
</evidence>
<organism evidence="2">
    <name type="scientific">Myoviridae sp. ct6F13</name>
    <dbReference type="NCBI Taxonomy" id="2827602"/>
    <lineage>
        <taxon>Viruses</taxon>
        <taxon>Duplodnaviria</taxon>
        <taxon>Heunggongvirae</taxon>
        <taxon>Uroviricota</taxon>
        <taxon>Caudoviricetes</taxon>
    </lineage>
</organism>
<proteinExistence type="predicted"/>
<dbReference type="EMBL" id="BK015859">
    <property type="protein sequence ID" value="DAD70068.1"/>
    <property type="molecule type" value="Genomic_DNA"/>
</dbReference>
<evidence type="ECO:0000256" key="1">
    <source>
        <dbReference type="SAM" id="MobiDB-lite"/>
    </source>
</evidence>
<sequence>MRKTSEAQRNADKRWREKNRDHANYLKNRTSARCFIRNKATLEDIEELKVLMEERAEALKRGNNKLC</sequence>
<feature type="region of interest" description="Disordered" evidence="1">
    <location>
        <begin position="1"/>
        <end position="22"/>
    </location>
</feature>
<name>A0A8S5LJ50_9CAUD</name>
<accession>A0A8S5LJ50</accession>